<feature type="domain" description="Phosphatidic acid phosphatase type 2/haloperoxidase" evidence="2">
    <location>
        <begin position="94"/>
        <end position="219"/>
    </location>
</feature>
<feature type="transmembrane region" description="Helical" evidence="1">
    <location>
        <begin position="169"/>
        <end position="188"/>
    </location>
</feature>
<dbReference type="InterPro" id="IPR000326">
    <property type="entry name" value="PAP2/HPO"/>
</dbReference>
<feature type="transmembrane region" description="Helical" evidence="1">
    <location>
        <begin position="143"/>
        <end position="162"/>
    </location>
</feature>
<evidence type="ECO:0000259" key="2">
    <source>
        <dbReference type="Pfam" id="PF01569"/>
    </source>
</evidence>
<protein>
    <submittedName>
        <fullName evidence="3">Phosphatase PAP2 family protein</fullName>
    </submittedName>
</protein>
<gene>
    <name evidence="3" type="ORF">F4W09_05625</name>
</gene>
<feature type="transmembrane region" description="Helical" evidence="1">
    <location>
        <begin position="62"/>
        <end position="82"/>
    </location>
</feature>
<keyword evidence="1" id="KW-1133">Transmembrane helix</keyword>
<comment type="caution">
    <text evidence="3">The sequence shown here is derived from an EMBL/GenBank/DDBJ whole genome shotgun (WGS) entry which is preliminary data.</text>
</comment>
<dbReference type="Gene3D" id="1.20.144.10">
    <property type="entry name" value="Phosphatidic acid phosphatase type 2/haloperoxidase"/>
    <property type="match status" value="1"/>
</dbReference>
<reference evidence="3 4" key="1">
    <citation type="submission" date="2019-09" db="EMBL/GenBank/DDBJ databases">
        <title>Draft genome sequence of Acinetobacter tandoii W4-4-4 isolated from environmental water sample.</title>
        <authorList>
            <person name="Wee S.K."/>
            <person name="Yan B."/>
            <person name="Mustaffa S.B."/>
            <person name="Yap E.P.H."/>
        </authorList>
    </citation>
    <scope>NUCLEOTIDE SEQUENCE [LARGE SCALE GENOMIC DNA]</scope>
    <source>
        <strain evidence="3 4">W4-4-4</strain>
    </source>
</reference>
<dbReference type="AlphaFoldDB" id="A0A5N4WIE8"/>
<evidence type="ECO:0000313" key="4">
    <source>
        <dbReference type="Proteomes" id="UP000325788"/>
    </source>
</evidence>
<sequence length="247" mass="28482">MSELQRFSLKQGLILLFSFVLLQLLFPVAGQLDLMLIQPWTGTHGQFPWRYDWFLETLNHKYVKNLLILCDISFVSLWLASFKIERLAAKRWQYAYLFWILILSTTVVGILKSQSGHACPWNMTQATTTGFFWNFNLSHGHCFPGGHAATGFALMTGFFAFRKTAPKRAYFYLVAGLILGFAMGWAQMMRGAHFLSHNLWTAWVIWCCNVALYPFFYKRLVPVQTLDMEQPPAFIQQPTTENTQEAA</sequence>
<feature type="transmembrane region" description="Helical" evidence="1">
    <location>
        <begin position="94"/>
        <end position="111"/>
    </location>
</feature>
<dbReference type="SUPFAM" id="SSF48317">
    <property type="entry name" value="Acid phosphatase/Vanadium-dependent haloperoxidase"/>
    <property type="match status" value="1"/>
</dbReference>
<accession>A0A5N4WIE8</accession>
<dbReference type="EMBL" id="VXLD01000002">
    <property type="protein sequence ID" value="KAB1858207.1"/>
    <property type="molecule type" value="Genomic_DNA"/>
</dbReference>
<dbReference type="InterPro" id="IPR036938">
    <property type="entry name" value="PAP2/HPO_sf"/>
</dbReference>
<keyword evidence="1" id="KW-0472">Membrane</keyword>
<dbReference type="Pfam" id="PF01569">
    <property type="entry name" value="PAP2"/>
    <property type="match status" value="1"/>
</dbReference>
<dbReference type="Proteomes" id="UP000325788">
    <property type="component" value="Unassembled WGS sequence"/>
</dbReference>
<keyword evidence="1" id="KW-0812">Transmembrane</keyword>
<dbReference type="CDD" id="cd03396">
    <property type="entry name" value="PAP2_like_6"/>
    <property type="match status" value="1"/>
</dbReference>
<organism evidence="3 4">
    <name type="scientific">Acinetobacter tandoii</name>
    <dbReference type="NCBI Taxonomy" id="202954"/>
    <lineage>
        <taxon>Bacteria</taxon>
        <taxon>Pseudomonadati</taxon>
        <taxon>Pseudomonadota</taxon>
        <taxon>Gammaproteobacteria</taxon>
        <taxon>Moraxellales</taxon>
        <taxon>Moraxellaceae</taxon>
        <taxon>Acinetobacter</taxon>
    </lineage>
</organism>
<feature type="transmembrane region" description="Helical" evidence="1">
    <location>
        <begin position="200"/>
        <end position="217"/>
    </location>
</feature>
<evidence type="ECO:0000313" key="3">
    <source>
        <dbReference type="EMBL" id="KAB1858207.1"/>
    </source>
</evidence>
<evidence type="ECO:0000256" key="1">
    <source>
        <dbReference type="SAM" id="Phobius"/>
    </source>
</evidence>
<name>A0A5N4WIE8_9GAMM</name>
<dbReference type="RefSeq" id="WP_151504258.1">
    <property type="nucleotide sequence ID" value="NZ_VXLD01000002.1"/>
</dbReference>
<proteinExistence type="predicted"/>
<feature type="transmembrane region" description="Helical" evidence="1">
    <location>
        <begin position="12"/>
        <end position="30"/>
    </location>
</feature>